<evidence type="ECO:0000313" key="2">
    <source>
        <dbReference type="Proteomes" id="UP001362999"/>
    </source>
</evidence>
<name>A0AAW0CUI8_9AGAR</name>
<reference evidence="1 2" key="1">
    <citation type="journal article" date="2024" name="J Genomics">
        <title>Draft genome sequencing and assembly of Favolaschia claudopus CIRM-BRFM 2984 isolated from oak limbs.</title>
        <authorList>
            <person name="Navarro D."/>
            <person name="Drula E."/>
            <person name="Chaduli D."/>
            <person name="Cazenave R."/>
            <person name="Ahrendt S."/>
            <person name="Wang J."/>
            <person name="Lipzen A."/>
            <person name="Daum C."/>
            <person name="Barry K."/>
            <person name="Grigoriev I.V."/>
            <person name="Favel A."/>
            <person name="Rosso M.N."/>
            <person name="Martin F."/>
        </authorList>
    </citation>
    <scope>NUCLEOTIDE SEQUENCE [LARGE SCALE GENOMIC DNA]</scope>
    <source>
        <strain evidence="1 2">CIRM-BRFM 2984</strain>
    </source>
</reference>
<keyword evidence="2" id="KW-1185">Reference proteome</keyword>
<protein>
    <recommendedName>
        <fullName evidence="3">Reverse transcriptase</fullName>
    </recommendedName>
</protein>
<sequence>LPASSAALKAGRKHAIARSWTSIWQESRAGQRIAAFDKTPPGRSTLRWYEDLHRGGCSIITQLRTGHTGLNAYLARFGAVDSPLCHTCGEPETVRHYLLTCRRFSTERDDLRRALHSSGRQKPDIKTLLGRPKNKKHLLKFVSATERFPRYDTSPPET</sequence>
<dbReference type="Proteomes" id="UP001362999">
    <property type="component" value="Unassembled WGS sequence"/>
</dbReference>
<proteinExistence type="predicted"/>
<accession>A0AAW0CUI8</accession>
<dbReference type="AlphaFoldDB" id="A0AAW0CUI8"/>
<organism evidence="1 2">
    <name type="scientific">Favolaschia claudopus</name>
    <dbReference type="NCBI Taxonomy" id="2862362"/>
    <lineage>
        <taxon>Eukaryota</taxon>
        <taxon>Fungi</taxon>
        <taxon>Dikarya</taxon>
        <taxon>Basidiomycota</taxon>
        <taxon>Agaricomycotina</taxon>
        <taxon>Agaricomycetes</taxon>
        <taxon>Agaricomycetidae</taxon>
        <taxon>Agaricales</taxon>
        <taxon>Marasmiineae</taxon>
        <taxon>Mycenaceae</taxon>
        <taxon>Favolaschia</taxon>
    </lineage>
</organism>
<feature type="non-terminal residue" evidence="1">
    <location>
        <position position="1"/>
    </location>
</feature>
<evidence type="ECO:0008006" key="3">
    <source>
        <dbReference type="Google" id="ProtNLM"/>
    </source>
</evidence>
<dbReference type="EMBL" id="JAWWNJ010000012">
    <property type="protein sequence ID" value="KAK7043510.1"/>
    <property type="molecule type" value="Genomic_DNA"/>
</dbReference>
<gene>
    <name evidence="1" type="ORF">R3P38DRAFT_2510195</name>
</gene>
<evidence type="ECO:0000313" key="1">
    <source>
        <dbReference type="EMBL" id="KAK7043510.1"/>
    </source>
</evidence>
<comment type="caution">
    <text evidence="1">The sequence shown here is derived from an EMBL/GenBank/DDBJ whole genome shotgun (WGS) entry which is preliminary data.</text>
</comment>